<feature type="non-terminal residue" evidence="1">
    <location>
        <position position="62"/>
    </location>
</feature>
<sequence>MANVQSFRNKMDVLHGRCRTEKSFRDVCIITLFKTWLNDSVPDEEVSLDNFTIIRVDRTSNS</sequence>
<dbReference type="EMBL" id="JAMKFB020000012">
    <property type="protein sequence ID" value="KAL0180332.1"/>
    <property type="molecule type" value="Genomic_DNA"/>
</dbReference>
<gene>
    <name evidence="1" type="ORF">M9458_025774</name>
</gene>
<accession>A0ABD0Q261</accession>
<dbReference type="Proteomes" id="UP001529510">
    <property type="component" value="Unassembled WGS sequence"/>
</dbReference>
<name>A0ABD0Q261_CIRMR</name>
<evidence type="ECO:0000313" key="2">
    <source>
        <dbReference type="Proteomes" id="UP001529510"/>
    </source>
</evidence>
<organism evidence="1 2">
    <name type="scientific">Cirrhinus mrigala</name>
    <name type="common">Mrigala</name>
    <dbReference type="NCBI Taxonomy" id="683832"/>
    <lineage>
        <taxon>Eukaryota</taxon>
        <taxon>Metazoa</taxon>
        <taxon>Chordata</taxon>
        <taxon>Craniata</taxon>
        <taxon>Vertebrata</taxon>
        <taxon>Euteleostomi</taxon>
        <taxon>Actinopterygii</taxon>
        <taxon>Neopterygii</taxon>
        <taxon>Teleostei</taxon>
        <taxon>Ostariophysi</taxon>
        <taxon>Cypriniformes</taxon>
        <taxon>Cyprinidae</taxon>
        <taxon>Labeoninae</taxon>
        <taxon>Labeonini</taxon>
        <taxon>Cirrhinus</taxon>
    </lineage>
</organism>
<evidence type="ECO:0000313" key="1">
    <source>
        <dbReference type="EMBL" id="KAL0180332.1"/>
    </source>
</evidence>
<proteinExistence type="predicted"/>
<dbReference type="AlphaFoldDB" id="A0ABD0Q261"/>
<reference evidence="1 2" key="1">
    <citation type="submission" date="2024-05" db="EMBL/GenBank/DDBJ databases">
        <title>Genome sequencing and assembly of Indian major carp, Cirrhinus mrigala (Hamilton, 1822).</title>
        <authorList>
            <person name="Mohindra V."/>
            <person name="Chowdhury L.M."/>
            <person name="Lal K."/>
            <person name="Jena J.K."/>
        </authorList>
    </citation>
    <scope>NUCLEOTIDE SEQUENCE [LARGE SCALE GENOMIC DNA]</scope>
    <source>
        <strain evidence="1">CM1030</strain>
        <tissue evidence="1">Blood</tissue>
    </source>
</reference>
<protein>
    <submittedName>
        <fullName evidence="1">Uncharacterized protein</fullName>
    </submittedName>
</protein>
<keyword evidence="2" id="KW-1185">Reference proteome</keyword>
<comment type="caution">
    <text evidence="1">The sequence shown here is derived from an EMBL/GenBank/DDBJ whole genome shotgun (WGS) entry which is preliminary data.</text>
</comment>